<dbReference type="SUPFAM" id="SSF56672">
    <property type="entry name" value="DNA/RNA polymerases"/>
    <property type="match status" value="1"/>
</dbReference>
<evidence type="ECO:0000313" key="2">
    <source>
        <dbReference type="EMBL" id="MCH88719.1"/>
    </source>
</evidence>
<keyword evidence="2" id="KW-0695">RNA-directed DNA polymerase</keyword>
<dbReference type="InterPro" id="IPR043502">
    <property type="entry name" value="DNA/RNA_pol_sf"/>
</dbReference>
<sequence length="347" mass="39290">MKDLRPISLCNVVYKMVAKLLANRLKGCLSKCVSEEQSAFVEGRSILDNALIAIEIIHALKRKTRGNKGELALKIDISKAYDKVDWTFLRGVLSRMRFEERWIHWVMMCVSSVHYSVLVNSERVEPIQPGRGLRQGDPLSPYLFIFVAEGLSTLINKAVARGDIHGEQICRGAPMVSHLFFADDCFLFCRANIAEAQHIMEILRLYTEASGQEINMNKSEVFFSGNISRPAQEDLSRIMGVRHMLGTGTYLGLPSMVGRSKKETFTYIKDRVWKRINSWRGIPLSKAGKEVMIKSVLQAIPSYVMSVFIIPDATVNDIKMMLNSFWWGGGNNNKGIRWFVMGNDDLC</sequence>
<dbReference type="CDD" id="cd01650">
    <property type="entry name" value="RT_nLTR_like"/>
    <property type="match status" value="1"/>
</dbReference>
<protein>
    <submittedName>
        <fullName evidence="2">RNA-directed DNA polymerase (Reverse transcriptase)</fullName>
    </submittedName>
</protein>
<dbReference type="PANTHER" id="PTHR46890">
    <property type="entry name" value="NON-LTR RETROLELEMENT REVERSE TRANSCRIPTASE-LIKE PROTEIN-RELATED"/>
    <property type="match status" value="1"/>
</dbReference>
<dbReference type="Proteomes" id="UP000265520">
    <property type="component" value="Unassembled WGS sequence"/>
</dbReference>
<gene>
    <name evidence="2" type="ORF">A2U01_0009610</name>
</gene>
<evidence type="ECO:0000259" key="1">
    <source>
        <dbReference type="PROSITE" id="PS50878"/>
    </source>
</evidence>
<proteinExistence type="predicted"/>
<keyword evidence="2" id="KW-0808">Transferase</keyword>
<dbReference type="InterPro" id="IPR000477">
    <property type="entry name" value="RT_dom"/>
</dbReference>
<dbReference type="GO" id="GO:0003964">
    <property type="term" value="F:RNA-directed DNA polymerase activity"/>
    <property type="evidence" value="ECO:0007669"/>
    <property type="project" value="UniProtKB-KW"/>
</dbReference>
<dbReference type="InterPro" id="IPR052343">
    <property type="entry name" value="Retrotransposon-Effector_Assoc"/>
</dbReference>
<name>A0A392MP31_9FABA</name>
<comment type="caution">
    <text evidence="2">The sequence shown here is derived from an EMBL/GenBank/DDBJ whole genome shotgun (WGS) entry which is preliminary data.</text>
</comment>
<reference evidence="2 3" key="1">
    <citation type="journal article" date="2018" name="Front. Plant Sci.">
        <title>Red Clover (Trifolium pratense) and Zigzag Clover (T. medium) - A Picture of Genomic Similarities and Differences.</title>
        <authorList>
            <person name="Dluhosova J."/>
            <person name="Istvanek J."/>
            <person name="Nedelnik J."/>
            <person name="Repkova J."/>
        </authorList>
    </citation>
    <scope>NUCLEOTIDE SEQUENCE [LARGE SCALE GENOMIC DNA]</scope>
    <source>
        <strain evidence="3">cv. 10/8</strain>
        <tissue evidence="2">Leaf</tissue>
    </source>
</reference>
<keyword evidence="3" id="KW-1185">Reference proteome</keyword>
<organism evidence="2 3">
    <name type="scientific">Trifolium medium</name>
    <dbReference type="NCBI Taxonomy" id="97028"/>
    <lineage>
        <taxon>Eukaryota</taxon>
        <taxon>Viridiplantae</taxon>
        <taxon>Streptophyta</taxon>
        <taxon>Embryophyta</taxon>
        <taxon>Tracheophyta</taxon>
        <taxon>Spermatophyta</taxon>
        <taxon>Magnoliopsida</taxon>
        <taxon>eudicotyledons</taxon>
        <taxon>Gunneridae</taxon>
        <taxon>Pentapetalae</taxon>
        <taxon>rosids</taxon>
        <taxon>fabids</taxon>
        <taxon>Fabales</taxon>
        <taxon>Fabaceae</taxon>
        <taxon>Papilionoideae</taxon>
        <taxon>50 kb inversion clade</taxon>
        <taxon>NPAAA clade</taxon>
        <taxon>Hologalegina</taxon>
        <taxon>IRL clade</taxon>
        <taxon>Trifolieae</taxon>
        <taxon>Trifolium</taxon>
    </lineage>
</organism>
<accession>A0A392MP31</accession>
<dbReference type="PANTHER" id="PTHR46890:SF48">
    <property type="entry name" value="RNA-DIRECTED DNA POLYMERASE"/>
    <property type="match status" value="1"/>
</dbReference>
<dbReference type="Pfam" id="PF00078">
    <property type="entry name" value="RVT_1"/>
    <property type="match status" value="1"/>
</dbReference>
<dbReference type="PROSITE" id="PS50878">
    <property type="entry name" value="RT_POL"/>
    <property type="match status" value="1"/>
</dbReference>
<evidence type="ECO:0000313" key="3">
    <source>
        <dbReference type="Proteomes" id="UP000265520"/>
    </source>
</evidence>
<dbReference type="AlphaFoldDB" id="A0A392MP31"/>
<keyword evidence="2" id="KW-0548">Nucleotidyltransferase</keyword>
<dbReference type="EMBL" id="LXQA010014703">
    <property type="protein sequence ID" value="MCH88719.1"/>
    <property type="molecule type" value="Genomic_DNA"/>
</dbReference>
<feature type="domain" description="Reverse transcriptase" evidence="1">
    <location>
        <begin position="1"/>
        <end position="243"/>
    </location>
</feature>